<evidence type="ECO:0000259" key="1">
    <source>
        <dbReference type="Pfam" id="PF13276"/>
    </source>
</evidence>
<dbReference type="EMBL" id="LR536450">
    <property type="protein sequence ID" value="VFU08866.1"/>
    <property type="molecule type" value="Genomic_DNA"/>
</dbReference>
<accession>A0A4U8Z0S1</accession>
<dbReference type="KEGG" id="mtun:MTUNDRAET4_1973"/>
<organism evidence="2 3">
    <name type="scientific">Methylocella tundrae</name>
    <dbReference type="NCBI Taxonomy" id="227605"/>
    <lineage>
        <taxon>Bacteria</taxon>
        <taxon>Pseudomonadati</taxon>
        <taxon>Pseudomonadota</taxon>
        <taxon>Alphaproteobacteria</taxon>
        <taxon>Hyphomicrobiales</taxon>
        <taxon>Beijerinckiaceae</taxon>
        <taxon>Methylocella</taxon>
    </lineage>
</organism>
<dbReference type="Proteomes" id="UP000294360">
    <property type="component" value="Chromosome"/>
</dbReference>
<protein>
    <submittedName>
        <fullName evidence="2">Transposase</fullName>
    </submittedName>
</protein>
<proteinExistence type="predicted"/>
<gene>
    <name evidence="2" type="ORF">MTUNDRAET4_1973</name>
</gene>
<dbReference type="InterPro" id="IPR025948">
    <property type="entry name" value="HTH-like_dom"/>
</dbReference>
<dbReference type="AlphaFoldDB" id="A0A4U8Z0S1"/>
<feature type="domain" description="HTH-like" evidence="1">
    <location>
        <begin position="69"/>
        <end position="123"/>
    </location>
</feature>
<evidence type="ECO:0000313" key="2">
    <source>
        <dbReference type="EMBL" id="VFU08866.1"/>
    </source>
</evidence>
<evidence type="ECO:0000313" key="3">
    <source>
        <dbReference type="Proteomes" id="UP000294360"/>
    </source>
</evidence>
<dbReference type="Pfam" id="PF13276">
    <property type="entry name" value="HTH_21"/>
    <property type="match status" value="1"/>
</dbReference>
<reference evidence="2 3" key="1">
    <citation type="submission" date="2019-03" db="EMBL/GenBank/DDBJ databases">
        <authorList>
            <person name="Kox A.R. M."/>
        </authorList>
    </citation>
    <scope>NUCLEOTIDE SEQUENCE [LARGE SCALE GENOMIC DNA]</scope>
    <source>
        <strain evidence="2">MTUNDRAET4 annotated genome</strain>
    </source>
</reference>
<sequence>MDLKALHAKIGELALENDFFGRRAHQGRHAERKAMIDRNHDLPISRQAKILNISRGSVYYKPRPVSAEDLALMRRIDELHLEFPFAGSRMLRDFLNREGVAAGRRHVATLMKRMGIEAIYRRPNTSKPAPVTRFTRICCAD</sequence>
<name>A0A4U8Z0S1_METTU</name>